<evidence type="ECO:0000313" key="8">
    <source>
        <dbReference type="EMBL" id="GAA0149889.1"/>
    </source>
</evidence>
<keyword evidence="2" id="KW-0479">Metal-binding</keyword>
<keyword evidence="4" id="KW-0862">Zinc</keyword>
<dbReference type="EMBL" id="BAABME010017388">
    <property type="protein sequence ID" value="GAA0149889.1"/>
    <property type="molecule type" value="Genomic_DNA"/>
</dbReference>
<evidence type="ECO:0000256" key="6">
    <source>
        <dbReference type="PROSITE-ProRule" id="PRU00042"/>
    </source>
</evidence>
<keyword evidence="9" id="KW-1185">Reference proteome</keyword>
<dbReference type="InterPro" id="IPR036236">
    <property type="entry name" value="Znf_C2H2_sf"/>
</dbReference>
<evidence type="ECO:0000256" key="2">
    <source>
        <dbReference type="ARBA" id="ARBA00022723"/>
    </source>
</evidence>
<proteinExistence type="predicted"/>
<sequence length="131" mass="15347">MSYEQINLGLNLKHHGHEVVNLNLDLALDRSPTSFSSPRVFSCTYCRRKFCSSQALGGHQNAHKLERSLAKKSQELNLRDPTRHAQYHFHEHGNNGRRVNVNYYSYCRPVEDGYRVYYHNDFDHLDLSLKL</sequence>
<dbReference type="SUPFAM" id="SSF57667">
    <property type="entry name" value="beta-beta-alpha zinc fingers"/>
    <property type="match status" value="1"/>
</dbReference>
<accession>A0AAV3PE35</accession>
<protein>
    <recommendedName>
        <fullName evidence="7">C2H2-type domain-containing protein</fullName>
    </recommendedName>
</protein>
<dbReference type="GO" id="GO:0005634">
    <property type="term" value="C:nucleus"/>
    <property type="evidence" value="ECO:0007669"/>
    <property type="project" value="UniProtKB-SubCell"/>
</dbReference>
<dbReference type="Gene3D" id="3.30.160.60">
    <property type="entry name" value="Classic Zinc Finger"/>
    <property type="match status" value="1"/>
</dbReference>
<keyword evidence="3 6" id="KW-0863">Zinc-finger</keyword>
<dbReference type="InterPro" id="IPR013087">
    <property type="entry name" value="Znf_C2H2_type"/>
</dbReference>
<feature type="domain" description="C2H2-type" evidence="7">
    <location>
        <begin position="41"/>
        <end position="68"/>
    </location>
</feature>
<dbReference type="InterPro" id="IPR044246">
    <property type="entry name" value="ZFP3-like"/>
</dbReference>
<evidence type="ECO:0000256" key="3">
    <source>
        <dbReference type="ARBA" id="ARBA00022771"/>
    </source>
</evidence>
<dbReference type="PROSITE" id="PS50157">
    <property type="entry name" value="ZINC_FINGER_C2H2_2"/>
    <property type="match status" value="1"/>
</dbReference>
<gene>
    <name evidence="8" type="ORF">LIER_37019</name>
</gene>
<dbReference type="PROSITE" id="PS00028">
    <property type="entry name" value="ZINC_FINGER_C2H2_1"/>
    <property type="match status" value="1"/>
</dbReference>
<dbReference type="Proteomes" id="UP001454036">
    <property type="component" value="Unassembled WGS sequence"/>
</dbReference>
<name>A0AAV3PE35_LITER</name>
<evidence type="ECO:0000259" key="7">
    <source>
        <dbReference type="PROSITE" id="PS50157"/>
    </source>
</evidence>
<evidence type="ECO:0000256" key="5">
    <source>
        <dbReference type="ARBA" id="ARBA00023242"/>
    </source>
</evidence>
<evidence type="ECO:0000256" key="4">
    <source>
        <dbReference type="ARBA" id="ARBA00022833"/>
    </source>
</evidence>
<dbReference type="GO" id="GO:0009788">
    <property type="term" value="P:negative regulation of abscisic acid-activated signaling pathway"/>
    <property type="evidence" value="ECO:0007669"/>
    <property type="project" value="InterPro"/>
</dbReference>
<comment type="caution">
    <text evidence="8">The sequence shown here is derived from an EMBL/GenBank/DDBJ whole genome shotgun (WGS) entry which is preliminary data.</text>
</comment>
<organism evidence="8 9">
    <name type="scientific">Lithospermum erythrorhizon</name>
    <name type="common">Purple gromwell</name>
    <name type="synonym">Lithospermum officinale var. erythrorhizon</name>
    <dbReference type="NCBI Taxonomy" id="34254"/>
    <lineage>
        <taxon>Eukaryota</taxon>
        <taxon>Viridiplantae</taxon>
        <taxon>Streptophyta</taxon>
        <taxon>Embryophyta</taxon>
        <taxon>Tracheophyta</taxon>
        <taxon>Spermatophyta</taxon>
        <taxon>Magnoliopsida</taxon>
        <taxon>eudicotyledons</taxon>
        <taxon>Gunneridae</taxon>
        <taxon>Pentapetalae</taxon>
        <taxon>asterids</taxon>
        <taxon>lamiids</taxon>
        <taxon>Boraginales</taxon>
        <taxon>Boraginaceae</taxon>
        <taxon>Boraginoideae</taxon>
        <taxon>Lithospermeae</taxon>
        <taxon>Lithospermum</taxon>
    </lineage>
</organism>
<keyword evidence="5" id="KW-0539">Nucleus</keyword>
<evidence type="ECO:0000313" key="9">
    <source>
        <dbReference type="Proteomes" id="UP001454036"/>
    </source>
</evidence>
<dbReference type="PANTHER" id="PTHR47287:SF15">
    <property type="entry name" value="ZINC FINGER PROTEIN 3-LIKE"/>
    <property type="match status" value="1"/>
</dbReference>
<comment type="subcellular location">
    <subcellularLocation>
        <location evidence="1">Nucleus</location>
    </subcellularLocation>
</comment>
<dbReference type="PANTHER" id="PTHR47287">
    <property type="entry name" value="C2H2 AND C2HC ZINC FINGERS SUPERFAMILY PROTEIN"/>
    <property type="match status" value="1"/>
</dbReference>
<dbReference type="GO" id="GO:0008270">
    <property type="term" value="F:zinc ion binding"/>
    <property type="evidence" value="ECO:0007669"/>
    <property type="project" value="UniProtKB-KW"/>
</dbReference>
<reference evidence="8 9" key="1">
    <citation type="submission" date="2024-01" db="EMBL/GenBank/DDBJ databases">
        <title>The complete chloroplast genome sequence of Lithospermum erythrorhizon: insights into the phylogenetic relationship among Boraginaceae species and the maternal lineages of purple gromwells.</title>
        <authorList>
            <person name="Okada T."/>
            <person name="Watanabe K."/>
        </authorList>
    </citation>
    <scope>NUCLEOTIDE SEQUENCE [LARGE SCALE GENOMIC DNA]</scope>
</reference>
<dbReference type="AlphaFoldDB" id="A0AAV3PE35"/>
<evidence type="ECO:0000256" key="1">
    <source>
        <dbReference type="ARBA" id="ARBA00004123"/>
    </source>
</evidence>